<comment type="caution">
    <text evidence="13">The sequence shown here is derived from an EMBL/GenBank/DDBJ whole genome shotgun (WGS) entry which is preliminary data.</text>
</comment>
<dbReference type="PANTHER" id="PTHR45812:SF1">
    <property type="entry name" value="DNA POLYMERASE ZETA CATALYTIC SUBUNIT"/>
    <property type="match status" value="1"/>
</dbReference>
<dbReference type="PRINTS" id="PR00106">
    <property type="entry name" value="DNAPOLB"/>
</dbReference>
<dbReference type="Gene3D" id="1.10.287.690">
    <property type="entry name" value="Helix hairpin bin"/>
    <property type="match status" value="1"/>
</dbReference>
<dbReference type="GO" id="GO:0003887">
    <property type="term" value="F:DNA-directed DNA polymerase activity"/>
    <property type="evidence" value="ECO:0007669"/>
    <property type="project" value="UniProtKB-KW"/>
</dbReference>
<dbReference type="EC" id="2.7.7.7" evidence="9"/>
<dbReference type="InterPro" id="IPR056435">
    <property type="entry name" value="DPOD/Z_N"/>
</dbReference>
<dbReference type="InterPro" id="IPR006172">
    <property type="entry name" value="DNA-dir_DNA_pol_B"/>
</dbReference>
<evidence type="ECO:0000313" key="14">
    <source>
        <dbReference type="Proteomes" id="UP000078046"/>
    </source>
</evidence>
<evidence type="ECO:0000256" key="5">
    <source>
        <dbReference type="ARBA" id="ARBA00022763"/>
    </source>
</evidence>
<keyword evidence="9" id="KW-0235">DNA replication</keyword>
<dbReference type="Proteomes" id="UP000078046">
    <property type="component" value="Unassembled WGS sequence"/>
</dbReference>
<dbReference type="InterPro" id="IPR006134">
    <property type="entry name" value="DNA-dir_DNA_pol_B_multi_dom"/>
</dbReference>
<dbReference type="SUPFAM" id="SSF110296">
    <property type="entry name" value="Oligoxyloglucan reducing end-specific cellobiohydrolase"/>
    <property type="match status" value="1"/>
</dbReference>
<dbReference type="Gene3D" id="3.90.1600.10">
    <property type="entry name" value="Palm domain of DNA polymerase"/>
    <property type="match status" value="1"/>
</dbReference>
<dbReference type="GO" id="GO:0003677">
    <property type="term" value="F:DNA binding"/>
    <property type="evidence" value="ECO:0007669"/>
    <property type="project" value="UniProtKB-KW"/>
</dbReference>
<dbReference type="PROSITE" id="PS00116">
    <property type="entry name" value="DNA_POLYMERASE_B"/>
    <property type="match status" value="1"/>
</dbReference>
<dbReference type="InterPro" id="IPR012337">
    <property type="entry name" value="RNaseH-like_sf"/>
</dbReference>
<dbReference type="InterPro" id="IPR017964">
    <property type="entry name" value="DNA-dir_DNA_pol_B_CS"/>
</dbReference>
<sequence>MNVLNQNLVISVFVVEPYICSFNRTLDNENFIQDPGGNVFNPQSNLYVPIIKIFGSTCLDEKVCINIHNSYPYCYLLCEGDLLNDLILKDRKCNEKYINKLLKNLNEGLYHVRREEMEKSGYRKKLQLISLFSIQCVEGKNIYGYSNKNDLFLKLCFKDPSDVKLINIVLSKSEMIPENYKLFETHIPFCLQFMIDNKVRGMTWLEVQNARKKEWENNILEYDIKVSDILGFEGEYFDSIWDAEKLRRISQKMKPPQIDKLFTNTIRNFDPSLISSFKMQNQLSLIFKNQILETSDSESVGTETSILSFNNSQDCNLTRLIQEIEKNTDCTNSDTENVISYQDDENDQNDFNTTMYEIESSFSGNVKAQLESIKTEFKASDIFESDVRSNLIHFTPSILPPSKSELLLQRSQNSERSHPNVKMADMTLGFAENSFKNVFEQSYTETNTKLLSPLSNLTFNNLSILSFEILTQCKVGFCPNYKCDEIILIACTFVKSIIYFDHDDESQCKDKNVDGAIFTDFFINTLDFNQDLLKFVLKKDSNVDNLENNCSVFYYKNEIDVLFEFIQHVNRLNPDILLTYLVEKQSLHYLIHRCEYVGIEFCKKISRITDDEEHFVGSYNKYRILGRFVMNLWRHLQNNLTLGSYTFENVVHHLFKKRISFYSYSTLASNFIKSPKNMYDTLEYYKMRICGNVKICLKTDLIQKISNLASISGIEFENVLLRGSMYRCESYLQRLCKKDNYFCLSPSGKDIIGSDPLSHIPLTLQPFSGFYTNPVIVLDYQSLYPSIIIAYNICYSTCIGKFKNLFSNQICKFGSGKYKFDFSWLKDATDLYFAPNRVGFVSKNVRAGLLPKMLEQLISTRIMVKESMKMHTSKKLIDLLDSIQRALKMIANTTYGYTAASFSGRMPCVDIAEAVISQGREILEITIRKIEESGKWNAKVVYGDTDSVFLEFPGKTCVEAEEIGQEIVKSISNLFPAPIKLKFEKVYTCCLLLTMKRYAGLIYNEDGQDCFEAKGIETIRRDSCLVVSQILEKSLKYLFKHPFEIMELRSYIKKQIKRIYYGRIGLEYFIFAKEFRGRNSYRKFSCVPSLKIVKYNILYLSNSPILKKKLEKDCNDFTPNNWRVPYVIMSGLSTDTLISLVRDPLDLLESGESLNVNYYVLRHVLPALHRCFSFVDININLLLNTIQRPQKMYTNYSKNSIERYMNVNQCLLCRGVCKNFICVKCEENRPIESNTAILLKKKFTINQQQYVKKDNNEIITKFDIIDMRQTFAIRNRTIIVAQEIEYGDNNVLYVSFKREKYVKKLYINDQHYVNFKLINFNYKIYQNDVIHVHSLDHLYFTLVILTLNKLMYISYNYGDTWRPLKLNGHVHLDKIKDYYNEFGVIILILQNYITFTSTSRNHYSSFDGGATWINQFNVAIIEIIIIKMNRYHISLAYNYDKMWISLNGHRNWSIIKRSHSMVNHFSLLNRVVIGNDQNYLSIYYISLASFYVSKFSFNYKPYHCNTFKLHQSLIYGITYVTKINSKYAECYITDD</sequence>
<evidence type="ECO:0000256" key="3">
    <source>
        <dbReference type="ARBA" id="ARBA00022695"/>
    </source>
</evidence>
<keyword evidence="7" id="KW-0234">DNA repair</keyword>
<evidence type="ECO:0000256" key="1">
    <source>
        <dbReference type="ARBA" id="ARBA00005755"/>
    </source>
</evidence>
<dbReference type="InterPro" id="IPR030559">
    <property type="entry name" value="PolZ_Rev3"/>
</dbReference>
<dbReference type="InterPro" id="IPR006133">
    <property type="entry name" value="DNA-dir_DNA_pol_B_exonuc"/>
</dbReference>
<proteinExistence type="inferred from homology"/>
<name>A0A177B818_9BILA</name>
<evidence type="ECO:0000259" key="10">
    <source>
        <dbReference type="Pfam" id="PF00136"/>
    </source>
</evidence>
<dbReference type="SMART" id="SM00486">
    <property type="entry name" value="POLBc"/>
    <property type="match status" value="1"/>
</dbReference>
<dbReference type="InterPro" id="IPR023211">
    <property type="entry name" value="DNA_pol_palm_dom_sf"/>
</dbReference>
<comment type="similarity">
    <text evidence="1 9">Belongs to the DNA polymerase type-B family.</text>
</comment>
<dbReference type="OrthoDB" id="2414538at2759"/>
<keyword evidence="6 9" id="KW-0239">DNA-directed DNA polymerase</keyword>
<comment type="catalytic activity">
    <reaction evidence="8 9">
        <text>DNA(n) + a 2'-deoxyribonucleoside 5'-triphosphate = DNA(n+1) + diphosphate</text>
        <dbReference type="Rhea" id="RHEA:22508"/>
        <dbReference type="Rhea" id="RHEA-COMP:17339"/>
        <dbReference type="Rhea" id="RHEA-COMP:17340"/>
        <dbReference type="ChEBI" id="CHEBI:33019"/>
        <dbReference type="ChEBI" id="CHEBI:61560"/>
        <dbReference type="ChEBI" id="CHEBI:173112"/>
        <dbReference type="EC" id="2.7.7.7"/>
    </reaction>
</comment>
<keyword evidence="5" id="KW-0227">DNA damage</keyword>
<dbReference type="GO" id="GO:0046872">
    <property type="term" value="F:metal ion binding"/>
    <property type="evidence" value="ECO:0007669"/>
    <property type="project" value="UniProtKB-KW"/>
</dbReference>
<reference evidence="13 14" key="1">
    <citation type="submission" date="2016-04" db="EMBL/GenBank/DDBJ databases">
        <title>The genome of Intoshia linei affirms orthonectids as highly simplified spiralians.</title>
        <authorList>
            <person name="Mikhailov K.V."/>
            <person name="Slusarev G.S."/>
            <person name="Nikitin M.A."/>
            <person name="Logacheva M.D."/>
            <person name="Penin A."/>
            <person name="Aleoshin V."/>
            <person name="Panchin Y.V."/>
        </authorList>
    </citation>
    <scope>NUCLEOTIDE SEQUENCE [LARGE SCALE GENOMIC DNA]</scope>
    <source>
        <strain evidence="13">Intl2013</strain>
        <tissue evidence="13">Whole animal</tissue>
    </source>
</reference>
<dbReference type="GO" id="GO:0006260">
    <property type="term" value="P:DNA replication"/>
    <property type="evidence" value="ECO:0007669"/>
    <property type="project" value="UniProtKB-KW"/>
</dbReference>
<feature type="domain" description="DNA-directed DNA polymerase family B multifunctional" evidence="10">
    <location>
        <begin position="715"/>
        <end position="1173"/>
    </location>
</feature>
<keyword evidence="2 9" id="KW-0808">Transferase</keyword>
<evidence type="ECO:0000256" key="6">
    <source>
        <dbReference type="ARBA" id="ARBA00022932"/>
    </source>
</evidence>
<dbReference type="PANTHER" id="PTHR45812">
    <property type="entry name" value="DNA POLYMERASE ZETA CATALYTIC SUBUNIT"/>
    <property type="match status" value="1"/>
</dbReference>
<evidence type="ECO:0000256" key="7">
    <source>
        <dbReference type="ARBA" id="ARBA00023204"/>
    </source>
</evidence>
<dbReference type="GO" id="GO:0000724">
    <property type="term" value="P:double-strand break repair via homologous recombination"/>
    <property type="evidence" value="ECO:0007669"/>
    <property type="project" value="TreeGrafter"/>
</dbReference>
<dbReference type="GO" id="GO:0005634">
    <property type="term" value="C:nucleus"/>
    <property type="evidence" value="ECO:0007669"/>
    <property type="project" value="TreeGrafter"/>
</dbReference>
<keyword evidence="3 9" id="KW-0548">Nucleotidyltransferase</keyword>
<protein>
    <recommendedName>
        <fullName evidence="9">DNA polymerase</fullName>
        <ecNumber evidence="9">2.7.7.7</ecNumber>
    </recommendedName>
</protein>
<evidence type="ECO:0000256" key="4">
    <source>
        <dbReference type="ARBA" id="ARBA00022723"/>
    </source>
</evidence>
<evidence type="ECO:0000259" key="11">
    <source>
        <dbReference type="Pfam" id="PF03104"/>
    </source>
</evidence>
<dbReference type="Gene3D" id="1.10.132.60">
    <property type="entry name" value="DNA polymerase family B, C-terminal domain"/>
    <property type="match status" value="1"/>
</dbReference>
<evidence type="ECO:0000256" key="2">
    <source>
        <dbReference type="ARBA" id="ARBA00022679"/>
    </source>
</evidence>
<evidence type="ECO:0000259" key="12">
    <source>
        <dbReference type="Pfam" id="PF24055"/>
    </source>
</evidence>
<dbReference type="InterPro" id="IPR043502">
    <property type="entry name" value="DNA/RNA_pol_sf"/>
</dbReference>
<dbReference type="Pfam" id="PF03104">
    <property type="entry name" value="DNA_pol_B_exo1"/>
    <property type="match status" value="1"/>
</dbReference>
<evidence type="ECO:0000256" key="9">
    <source>
        <dbReference type="RuleBase" id="RU000442"/>
    </source>
</evidence>
<dbReference type="InterPro" id="IPR042087">
    <property type="entry name" value="DNA_pol_B_thumb"/>
</dbReference>
<dbReference type="GO" id="GO:0042276">
    <property type="term" value="P:error-prone translesion synthesis"/>
    <property type="evidence" value="ECO:0007669"/>
    <property type="project" value="TreeGrafter"/>
</dbReference>
<organism evidence="13 14">
    <name type="scientific">Intoshia linei</name>
    <dbReference type="NCBI Taxonomy" id="1819745"/>
    <lineage>
        <taxon>Eukaryota</taxon>
        <taxon>Metazoa</taxon>
        <taxon>Spiralia</taxon>
        <taxon>Lophotrochozoa</taxon>
        <taxon>Mesozoa</taxon>
        <taxon>Orthonectida</taxon>
        <taxon>Rhopaluridae</taxon>
        <taxon>Intoshia</taxon>
    </lineage>
</organism>
<gene>
    <name evidence="13" type="ORF">A3Q56_02419</name>
</gene>
<accession>A0A177B818</accession>
<keyword evidence="9" id="KW-0238">DNA-binding</keyword>
<evidence type="ECO:0000256" key="8">
    <source>
        <dbReference type="ARBA" id="ARBA00049244"/>
    </source>
</evidence>
<keyword evidence="4" id="KW-0479">Metal-binding</keyword>
<dbReference type="GO" id="GO:0016035">
    <property type="term" value="C:zeta DNA polymerase complex"/>
    <property type="evidence" value="ECO:0007669"/>
    <property type="project" value="InterPro"/>
</dbReference>
<dbReference type="SUPFAM" id="SSF53098">
    <property type="entry name" value="Ribonuclease H-like"/>
    <property type="match status" value="1"/>
</dbReference>
<evidence type="ECO:0000313" key="13">
    <source>
        <dbReference type="EMBL" id="OAF69783.1"/>
    </source>
</evidence>
<dbReference type="Gene3D" id="3.30.342.10">
    <property type="entry name" value="DNA Polymerase, chain B, domain 1"/>
    <property type="match status" value="1"/>
</dbReference>
<dbReference type="InterPro" id="IPR036397">
    <property type="entry name" value="RNaseH_sf"/>
</dbReference>
<feature type="domain" description="DNA polymerase delta/zeta catalytic subunit N-terminal" evidence="12">
    <location>
        <begin position="71"/>
        <end position="164"/>
    </location>
</feature>
<dbReference type="GO" id="GO:0000166">
    <property type="term" value="F:nucleotide binding"/>
    <property type="evidence" value="ECO:0007669"/>
    <property type="project" value="InterPro"/>
</dbReference>
<dbReference type="SUPFAM" id="SSF56672">
    <property type="entry name" value="DNA/RNA polymerases"/>
    <property type="match status" value="1"/>
</dbReference>
<dbReference type="Pfam" id="PF00136">
    <property type="entry name" value="DNA_pol_B"/>
    <property type="match status" value="1"/>
</dbReference>
<dbReference type="Pfam" id="PF24055">
    <property type="entry name" value="POL3_N"/>
    <property type="match status" value="1"/>
</dbReference>
<dbReference type="EMBL" id="LWCA01000231">
    <property type="protein sequence ID" value="OAF69783.1"/>
    <property type="molecule type" value="Genomic_DNA"/>
</dbReference>
<keyword evidence="14" id="KW-1185">Reference proteome</keyword>
<dbReference type="Gene3D" id="3.30.420.10">
    <property type="entry name" value="Ribonuclease H-like superfamily/Ribonuclease H"/>
    <property type="match status" value="1"/>
</dbReference>
<feature type="domain" description="DNA-directed DNA polymerase family B exonuclease" evidence="11">
    <location>
        <begin position="458"/>
        <end position="650"/>
    </location>
</feature>